<protein>
    <recommendedName>
        <fullName evidence="4">Secreted protein</fullName>
    </recommendedName>
</protein>
<name>A0A195FXF2_9HYME</name>
<accession>A0A195FXF2</accession>
<evidence type="ECO:0000256" key="1">
    <source>
        <dbReference type="SAM" id="SignalP"/>
    </source>
</evidence>
<keyword evidence="1" id="KW-0732">Signal</keyword>
<feature type="signal peptide" evidence="1">
    <location>
        <begin position="1"/>
        <end position="25"/>
    </location>
</feature>
<keyword evidence="3" id="KW-1185">Reference proteome</keyword>
<gene>
    <name evidence="2" type="ORF">ALC56_00466</name>
</gene>
<organism evidence="2 3">
    <name type="scientific">Trachymyrmex septentrionalis</name>
    <dbReference type="NCBI Taxonomy" id="34720"/>
    <lineage>
        <taxon>Eukaryota</taxon>
        <taxon>Metazoa</taxon>
        <taxon>Ecdysozoa</taxon>
        <taxon>Arthropoda</taxon>
        <taxon>Hexapoda</taxon>
        <taxon>Insecta</taxon>
        <taxon>Pterygota</taxon>
        <taxon>Neoptera</taxon>
        <taxon>Endopterygota</taxon>
        <taxon>Hymenoptera</taxon>
        <taxon>Apocrita</taxon>
        <taxon>Aculeata</taxon>
        <taxon>Formicoidea</taxon>
        <taxon>Formicidae</taxon>
        <taxon>Myrmicinae</taxon>
        <taxon>Trachymyrmex</taxon>
    </lineage>
</organism>
<feature type="chain" id="PRO_5008271674" description="Secreted protein" evidence="1">
    <location>
        <begin position="26"/>
        <end position="85"/>
    </location>
</feature>
<reference evidence="2 3" key="1">
    <citation type="submission" date="2016-03" db="EMBL/GenBank/DDBJ databases">
        <title>Trachymyrmex septentrionalis WGS genome.</title>
        <authorList>
            <person name="Nygaard S."/>
            <person name="Hu H."/>
            <person name="Boomsma J."/>
            <person name="Zhang G."/>
        </authorList>
    </citation>
    <scope>NUCLEOTIDE SEQUENCE [LARGE SCALE GENOMIC DNA]</scope>
    <source>
        <strain evidence="2">Tsep2-gDNA-1</strain>
        <tissue evidence="2">Whole body</tissue>
    </source>
</reference>
<evidence type="ECO:0000313" key="2">
    <source>
        <dbReference type="EMBL" id="KYN44992.1"/>
    </source>
</evidence>
<sequence>MKRGKRTFGLARIRVTKLFLRTAFLFFSFSPVPDERDDFQVGSKPLLDFCTNAISPHASPPMKQRKAASRREIRQICSLASLKKI</sequence>
<evidence type="ECO:0000313" key="3">
    <source>
        <dbReference type="Proteomes" id="UP000078541"/>
    </source>
</evidence>
<dbReference type="AlphaFoldDB" id="A0A195FXF2"/>
<evidence type="ECO:0008006" key="4">
    <source>
        <dbReference type="Google" id="ProtNLM"/>
    </source>
</evidence>
<dbReference type="EMBL" id="KQ981200">
    <property type="protein sequence ID" value="KYN44992.1"/>
    <property type="molecule type" value="Genomic_DNA"/>
</dbReference>
<proteinExistence type="predicted"/>
<dbReference type="Proteomes" id="UP000078541">
    <property type="component" value="Unassembled WGS sequence"/>
</dbReference>